<dbReference type="AlphaFoldDB" id="B3V5P1"/>
<dbReference type="InterPro" id="IPR011991">
    <property type="entry name" value="ArsR-like_HTH"/>
</dbReference>
<dbReference type="EMBL" id="EU686620">
    <property type="protein sequence ID" value="ACF09625.1"/>
    <property type="molecule type" value="Genomic_DNA"/>
</dbReference>
<organism evidence="2">
    <name type="scientific">uncultured marine crenarchaeote AD1000-325-A12</name>
    <dbReference type="NCBI Taxonomy" id="526639"/>
    <lineage>
        <taxon>Archaea</taxon>
        <taxon>Nitrososphaerota</taxon>
        <taxon>Nitrososphaeria</taxon>
        <taxon>Nitrosopumilales</taxon>
        <taxon>environmental samples</taxon>
    </lineage>
</organism>
<dbReference type="PANTHER" id="PTHR35090:SF2">
    <property type="entry name" value="ARSR FAMILY TRANSCRIPTIONAL REGULATOR"/>
    <property type="match status" value="1"/>
</dbReference>
<dbReference type="Gene3D" id="1.10.10.10">
    <property type="entry name" value="Winged helix-like DNA-binding domain superfamily/Winged helix DNA-binding domain"/>
    <property type="match status" value="1"/>
</dbReference>
<dbReference type="InterPro" id="IPR036390">
    <property type="entry name" value="WH_DNA-bd_sf"/>
</dbReference>
<dbReference type="CDD" id="cd00090">
    <property type="entry name" value="HTH_ARSR"/>
    <property type="match status" value="1"/>
</dbReference>
<dbReference type="SUPFAM" id="SSF111126">
    <property type="entry name" value="Ligand-binding domain in the NO signalling and Golgi transport"/>
    <property type="match status" value="1"/>
</dbReference>
<dbReference type="GO" id="GO:0003700">
    <property type="term" value="F:DNA-binding transcription factor activity"/>
    <property type="evidence" value="ECO:0007669"/>
    <property type="project" value="InterPro"/>
</dbReference>
<name>B3V5P1_9ARCH</name>
<dbReference type="InterPro" id="IPR001845">
    <property type="entry name" value="HTH_ArsR_DNA-bd_dom"/>
</dbReference>
<proteinExistence type="predicted"/>
<protein>
    <submittedName>
        <fullName evidence="2">Predicted transcriptional regulator ArsR family</fullName>
    </submittedName>
</protein>
<feature type="domain" description="HTH arsR-type" evidence="1">
    <location>
        <begin position="17"/>
        <end position="59"/>
    </location>
</feature>
<evidence type="ECO:0000313" key="2">
    <source>
        <dbReference type="EMBL" id="ACF09625.1"/>
    </source>
</evidence>
<reference evidence="2" key="1">
    <citation type="journal article" date="2008" name="ISME J.">
        <title>Hindsight in the relative abundance, metabolic potential and genome dynamics of uncultivated marine archaea from comparative metagenomic analyses of bathypelagic plankton of different oceanic regions.</title>
        <authorList>
            <person name="Martin-Cuadrado A.B."/>
            <person name="Rodriguez-Valera F."/>
            <person name="Moreira D."/>
            <person name="Alba J.C."/>
            <person name="Ivars-Martinez E."/>
            <person name="Henn M.R."/>
            <person name="Talla E."/>
            <person name="Lopez-Garcia P."/>
        </authorList>
    </citation>
    <scope>NUCLEOTIDE SEQUENCE</scope>
</reference>
<dbReference type="InterPro" id="IPR024096">
    <property type="entry name" value="NO_sig/Golgi_transp_ligand-bd"/>
</dbReference>
<evidence type="ECO:0000259" key="1">
    <source>
        <dbReference type="Pfam" id="PF01022"/>
    </source>
</evidence>
<sequence>MDNISSKHPQVDKGRVRENIINLLSQQPYSLTDLSRILKVSKPTISYHLTNLSKNGIIRVIGTKSGRGGFRSKLYILKENLDKNLPISSSDTHYLDLLSGIFESNKLEWEMEKKHNLGNKLQIFLYQSFRLLRNVTKTRHHDIFRNYGKRVGKEVIATKFDKNIKNNLNMLTDFFEENDIGNIKLQLGDEKYHPEYKFQCLGCFQARENGGPVCNFTKGIIEGFLEYNYGKRYEIGERRKEGTLYESCVFPMRRSKKRGRAEAINIE</sequence>
<dbReference type="PANTHER" id="PTHR35090">
    <property type="entry name" value="DNA-DIRECTED RNA POLYMERASE SUBUNIT I"/>
    <property type="match status" value="1"/>
</dbReference>
<dbReference type="SUPFAM" id="SSF46785">
    <property type="entry name" value="Winged helix' DNA-binding domain"/>
    <property type="match status" value="1"/>
</dbReference>
<reference evidence="2" key="2">
    <citation type="submission" date="2008-05" db="EMBL/GenBank/DDBJ databases">
        <authorList>
            <person name="Martin-Cuadrado A.-B."/>
            <person name="Rodriguez-Valera F."/>
            <person name="Moreira D."/>
            <person name="Alba J.-C."/>
            <person name="Ivars-Martinez E."/>
            <person name="Henn M.R."/>
            <person name="Talla E."/>
            <person name="Lopez-Garcia P."/>
        </authorList>
    </citation>
    <scope>NUCLEOTIDE SEQUENCE</scope>
</reference>
<dbReference type="InterPro" id="IPR036388">
    <property type="entry name" value="WH-like_DNA-bd_sf"/>
</dbReference>
<dbReference type="Pfam" id="PF01022">
    <property type="entry name" value="HTH_5"/>
    <property type="match status" value="1"/>
</dbReference>
<accession>B3V5P1</accession>
<dbReference type="Gene3D" id="3.30.1380.20">
    <property type="entry name" value="Trafficking protein particle complex subunit 3"/>
    <property type="match status" value="1"/>
</dbReference>